<sequence>LPTFFVHNLLFPRLLFPNSTRWRTPIATTMYYRSSLPLQLTSHRLRPATAPPWVMATALWITVSLSLCFGYYGNRHLVLGPNSSRMLAVSSVFVKQIQVRNAANEGLLLYGFPAIPELISSGSNWTVSKKLSVGPYSRRGFSLWLNTGSVIRIRWDVVGGGGNIENLKVVLFKGERNLQLLQQYSTSFHSTGGRVSNGTAYGADVSGEGQAEYSVEQDDNYYVGAANMNSHVAAVSMAVEASSKTYDITGATSMCSTNDGPCKMETGFPRTQYVVLATPTSDDPDTAWYVELSFVARLMTYFGVVGLIAVVLWIFLRRLHACSEEGITAVQREETQQDAGNAETDPIVTRKETPCTYGATEEDCESAGSCHPSEDLYDGKICVICYEERRSCFFTPCGHCVTCYACGKRVIEEENKVCPICRRLIHKVRRLLHP</sequence>
<dbReference type="InterPro" id="IPR001841">
    <property type="entry name" value="Znf_RING"/>
</dbReference>
<protein>
    <submittedName>
        <fullName evidence="7">E3 ubiquitin-protein ligase RNF34</fullName>
    </submittedName>
</protein>
<keyword evidence="5" id="KW-0812">Transmembrane</keyword>
<evidence type="ECO:0000256" key="5">
    <source>
        <dbReference type="SAM" id="Phobius"/>
    </source>
</evidence>
<dbReference type="CDD" id="cd23145">
    <property type="entry name" value="RING-HC_SPL2-like"/>
    <property type="match status" value="1"/>
</dbReference>
<name>A0A1D1Y8X8_9ARAE</name>
<dbReference type="GO" id="GO:0008270">
    <property type="term" value="F:zinc ion binding"/>
    <property type="evidence" value="ECO:0007669"/>
    <property type="project" value="UniProtKB-KW"/>
</dbReference>
<keyword evidence="1" id="KW-0479">Metal-binding</keyword>
<dbReference type="InterPro" id="IPR032008">
    <property type="entry name" value="APD1-4_N"/>
</dbReference>
<evidence type="ECO:0000313" key="7">
    <source>
        <dbReference type="EMBL" id="JAT51024.1"/>
    </source>
</evidence>
<keyword evidence="5" id="KW-1133">Transmembrane helix</keyword>
<dbReference type="PANTHER" id="PTHR46858:SF6">
    <property type="entry name" value="LIGASE, PUTATIVE-RELATED"/>
    <property type="match status" value="1"/>
</dbReference>
<dbReference type="AlphaFoldDB" id="A0A1D1Y8X8"/>
<dbReference type="EMBL" id="GDJX01014307">
    <property type="protein sequence ID" value="JAT53629.1"/>
    <property type="molecule type" value="Transcribed_RNA"/>
</dbReference>
<evidence type="ECO:0000256" key="4">
    <source>
        <dbReference type="PROSITE-ProRule" id="PRU00175"/>
    </source>
</evidence>
<evidence type="ECO:0000256" key="1">
    <source>
        <dbReference type="ARBA" id="ARBA00022723"/>
    </source>
</evidence>
<evidence type="ECO:0000256" key="2">
    <source>
        <dbReference type="ARBA" id="ARBA00022771"/>
    </source>
</evidence>
<dbReference type="Pfam" id="PF16041">
    <property type="entry name" value="APD1-4_M"/>
    <property type="match status" value="1"/>
</dbReference>
<feature type="domain" description="RING-type" evidence="6">
    <location>
        <begin position="382"/>
        <end position="422"/>
    </location>
</feature>
<evidence type="ECO:0000313" key="8">
    <source>
        <dbReference type="EMBL" id="JAT53629.1"/>
    </source>
</evidence>
<dbReference type="InterPro" id="IPR013083">
    <property type="entry name" value="Znf_RING/FYVE/PHD"/>
</dbReference>
<dbReference type="GO" id="GO:0016567">
    <property type="term" value="P:protein ubiquitination"/>
    <property type="evidence" value="ECO:0007669"/>
    <property type="project" value="TreeGrafter"/>
</dbReference>
<dbReference type="Pfam" id="PF16040">
    <property type="entry name" value="APD1-4_N"/>
    <property type="match status" value="1"/>
</dbReference>
<keyword evidence="5" id="KW-0472">Membrane</keyword>
<dbReference type="GO" id="GO:0061630">
    <property type="term" value="F:ubiquitin protein ligase activity"/>
    <property type="evidence" value="ECO:0007669"/>
    <property type="project" value="TreeGrafter"/>
</dbReference>
<dbReference type="Gene3D" id="3.30.40.10">
    <property type="entry name" value="Zinc/RING finger domain, C3HC4 (zinc finger)"/>
    <property type="match status" value="1"/>
</dbReference>
<dbReference type="PROSITE" id="PS50089">
    <property type="entry name" value="ZF_RING_2"/>
    <property type="match status" value="1"/>
</dbReference>
<dbReference type="Pfam" id="PF13920">
    <property type="entry name" value="zf-C3HC4_3"/>
    <property type="match status" value="1"/>
</dbReference>
<keyword evidence="2 4" id="KW-0863">Zinc-finger</keyword>
<dbReference type="SMART" id="SM00184">
    <property type="entry name" value="RING"/>
    <property type="match status" value="1"/>
</dbReference>
<dbReference type="SUPFAM" id="SSF57850">
    <property type="entry name" value="RING/U-box"/>
    <property type="match status" value="1"/>
</dbReference>
<evidence type="ECO:0000259" key="6">
    <source>
        <dbReference type="PROSITE" id="PS50089"/>
    </source>
</evidence>
<proteinExistence type="predicted"/>
<evidence type="ECO:0000256" key="3">
    <source>
        <dbReference type="ARBA" id="ARBA00022833"/>
    </source>
</evidence>
<accession>A0A1D1Y8X8</accession>
<dbReference type="InterPro" id="IPR032010">
    <property type="entry name" value="APD1-4_M"/>
</dbReference>
<reference evidence="7" key="1">
    <citation type="submission" date="2015-07" db="EMBL/GenBank/DDBJ databases">
        <title>Transcriptome Assembly of Anthurium amnicola.</title>
        <authorList>
            <person name="Suzuki J."/>
        </authorList>
    </citation>
    <scope>NUCLEOTIDE SEQUENCE</scope>
</reference>
<dbReference type="EMBL" id="GDJX01016912">
    <property type="protein sequence ID" value="JAT51024.1"/>
    <property type="molecule type" value="Transcribed_RNA"/>
</dbReference>
<keyword evidence="3" id="KW-0862">Zinc</keyword>
<dbReference type="PANTHER" id="PTHR46858">
    <property type="entry name" value="OS05G0521000 PROTEIN"/>
    <property type="match status" value="1"/>
</dbReference>
<organism evidence="7">
    <name type="scientific">Anthurium amnicola</name>
    <dbReference type="NCBI Taxonomy" id="1678845"/>
    <lineage>
        <taxon>Eukaryota</taxon>
        <taxon>Viridiplantae</taxon>
        <taxon>Streptophyta</taxon>
        <taxon>Embryophyta</taxon>
        <taxon>Tracheophyta</taxon>
        <taxon>Spermatophyta</taxon>
        <taxon>Magnoliopsida</taxon>
        <taxon>Liliopsida</taxon>
        <taxon>Araceae</taxon>
        <taxon>Pothoideae</taxon>
        <taxon>Potheae</taxon>
        <taxon>Anthurium</taxon>
    </lineage>
</organism>
<feature type="transmembrane region" description="Helical" evidence="5">
    <location>
        <begin position="298"/>
        <end position="316"/>
    </location>
</feature>
<feature type="non-terminal residue" evidence="7">
    <location>
        <position position="1"/>
    </location>
</feature>
<gene>
    <name evidence="7" type="primary">Rnf34_2</name>
    <name evidence="8" type="synonym">Rnf34_4</name>
    <name evidence="7" type="ORF">g.59448</name>
    <name evidence="8" type="ORF">g.59450</name>
</gene>